<gene>
    <name evidence="1" type="ORF">BLA60_25855</name>
</gene>
<dbReference type="Proteomes" id="UP000185696">
    <property type="component" value="Unassembled WGS sequence"/>
</dbReference>
<protein>
    <submittedName>
        <fullName evidence="1">Uncharacterized protein</fullName>
    </submittedName>
</protein>
<dbReference type="EMBL" id="MSIF01000014">
    <property type="protein sequence ID" value="OLF07757.1"/>
    <property type="molecule type" value="Genomic_DNA"/>
</dbReference>
<dbReference type="RefSeq" id="WP_075135597.1">
    <property type="nucleotide sequence ID" value="NZ_MSIF01000014.1"/>
</dbReference>
<sequence length="74" mass="7812">MNTPDSLEVTVARIETKLDAWNHQQTADAARAATQHTDHETRIRALERAKWTAAGFAAAGGGAVGTILTKLIGG</sequence>
<evidence type="ECO:0000313" key="2">
    <source>
        <dbReference type="Proteomes" id="UP000185696"/>
    </source>
</evidence>
<proteinExistence type="predicted"/>
<comment type="caution">
    <text evidence="1">The sequence shown here is derived from an EMBL/GenBank/DDBJ whole genome shotgun (WGS) entry which is preliminary data.</text>
</comment>
<accession>A0A7Z0WJ93</accession>
<name>A0A7Z0WJ93_9PSEU</name>
<organism evidence="1 2">
    <name type="scientific">Actinophytocola xinjiangensis</name>
    <dbReference type="NCBI Taxonomy" id="485602"/>
    <lineage>
        <taxon>Bacteria</taxon>
        <taxon>Bacillati</taxon>
        <taxon>Actinomycetota</taxon>
        <taxon>Actinomycetes</taxon>
        <taxon>Pseudonocardiales</taxon>
        <taxon>Pseudonocardiaceae</taxon>
    </lineage>
</organism>
<dbReference type="AlphaFoldDB" id="A0A7Z0WJ93"/>
<reference evidence="1 2" key="1">
    <citation type="submission" date="2016-12" db="EMBL/GenBank/DDBJ databases">
        <title>The draft genome sequence of Actinophytocola xinjiangensis.</title>
        <authorList>
            <person name="Wang W."/>
            <person name="Yuan L."/>
        </authorList>
    </citation>
    <scope>NUCLEOTIDE SEQUENCE [LARGE SCALE GENOMIC DNA]</scope>
    <source>
        <strain evidence="1 2">CGMCC 4.4663</strain>
    </source>
</reference>
<evidence type="ECO:0000313" key="1">
    <source>
        <dbReference type="EMBL" id="OLF07757.1"/>
    </source>
</evidence>
<keyword evidence="2" id="KW-1185">Reference proteome</keyword>